<dbReference type="KEGG" id="samy:DB32_003045"/>
<dbReference type="GO" id="GO:0005886">
    <property type="term" value="C:plasma membrane"/>
    <property type="evidence" value="ECO:0007669"/>
    <property type="project" value="UniProtKB-SubCell"/>
</dbReference>
<feature type="transmembrane region" description="Helical" evidence="8">
    <location>
        <begin position="372"/>
        <end position="390"/>
    </location>
</feature>
<protein>
    <recommendedName>
        <fullName evidence="9">Glycosyltransferase RgtA/B/C/D-like domain-containing protein</fullName>
    </recommendedName>
</protein>
<evidence type="ECO:0000256" key="6">
    <source>
        <dbReference type="ARBA" id="ARBA00022989"/>
    </source>
</evidence>
<accession>A0A0F6W2V3</accession>
<feature type="transmembrane region" description="Helical" evidence="8">
    <location>
        <begin position="131"/>
        <end position="149"/>
    </location>
</feature>
<evidence type="ECO:0000313" key="11">
    <source>
        <dbReference type="Proteomes" id="UP000034883"/>
    </source>
</evidence>
<evidence type="ECO:0000256" key="1">
    <source>
        <dbReference type="ARBA" id="ARBA00004651"/>
    </source>
</evidence>
<feature type="transmembrane region" description="Helical" evidence="8">
    <location>
        <begin position="348"/>
        <end position="365"/>
    </location>
</feature>
<dbReference type="PANTHER" id="PTHR33908">
    <property type="entry name" value="MANNOSYLTRANSFERASE YKCB-RELATED"/>
    <property type="match status" value="1"/>
</dbReference>
<dbReference type="InterPro" id="IPR050297">
    <property type="entry name" value="LipidA_mod_glycosyltrf_83"/>
</dbReference>
<dbReference type="GO" id="GO:0016763">
    <property type="term" value="F:pentosyltransferase activity"/>
    <property type="evidence" value="ECO:0007669"/>
    <property type="project" value="TreeGrafter"/>
</dbReference>
<evidence type="ECO:0000256" key="3">
    <source>
        <dbReference type="ARBA" id="ARBA00022676"/>
    </source>
</evidence>
<evidence type="ECO:0000256" key="7">
    <source>
        <dbReference type="ARBA" id="ARBA00023136"/>
    </source>
</evidence>
<evidence type="ECO:0000256" key="5">
    <source>
        <dbReference type="ARBA" id="ARBA00022692"/>
    </source>
</evidence>
<dbReference type="InterPro" id="IPR038731">
    <property type="entry name" value="RgtA/B/C-like"/>
</dbReference>
<reference evidence="10 11" key="1">
    <citation type="submission" date="2015-03" db="EMBL/GenBank/DDBJ databases">
        <title>Genome assembly of Sandaracinus amylolyticus DSM 53668.</title>
        <authorList>
            <person name="Sharma G."/>
            <person name="Subramanian S."/>
        </authorList>
    </citation>
    <scope>NUCLEOTIDE SEQUENCE [LARGE SCALE GENOMIC DNA]</scope>
    <source>
        <strain evidence="10 11">DSM 53668</strain>
    </source>
</reference>
<evidence type="ECO:0000256" key="8">
    <source>
        <dbReference type="SAM" id="Phobius"/>
    </source>
</evidence>
<dbReference type="Proteomes" id="UP000034883">
    <property type="component" value="Chromosome"/>
</dbReference>
<dbReference type="AlphaFoldDB" id="A0A0F6W2V3"/>
<keyword evidence="2" id="KW-1003">Cell membrane</keyword>
<keyword evidence="7 8" id="KW-0472">Membrane</keyword>
<gene>
    <name evidence="10" type="ORF">DB32_003045</name>
</gene>
<dbReference type="STRING" id="927083.DB32_003045"/>
<keyword evidence="4" id="KW-0808">Transferase</keyword>
<dbReference type="GO" id="GO:0009103">
    <property type="term" value="P:lipopolysaccharide biosynthetic process"/>
    <property type="evidence" value="ECO:0007669"/>
    <property type="project" value="UniProtKB-ARBA"/>
</dbReference>
<keyword evidence="5 8" id="KW-0812">Transmembrane</keyword>
<proteinExistence type="predicted"/>
<dbReference type="Pfam" id="PF13231">
    <property type="entry name" value="PMT_2"/>
    <property type="match status" value="1"/>
</dbReference>
<feature type="transmembrane region" description="Helical" evidence="8">
    <location>
        <begin position="288"/>
        <end position="307"/>
    </location>
</feature>
<keyword evidence="11" id="KW-1185">Reference proteome</keyword>
<dbReference type="EMBL" id="CP011125">
    <property type="protein sequence ID" value="AKF05896.1"/>
    <property type="molecule type" value="Genomic_DNA"/>
</dbReference>
<feature type="transmembrane region" description="Helical" evidence="8">
    <location>
        <begin position="105"/>
        <end position="124"/>
    </location>
</feature>
<feature type="transmembrane region" description="Helical" evidence="8">
    <location>
        <begin position="202"/>
        <end position="220"/>
    </location>
</feature>
<keyword evidence="6 8" id="KW-1133">Transmembrane helix</keyword>
<keyword evidence="3" id="KW-0328">Glycosyltransferase</keyword>
<evidence type="ECO:0000256" key="2">
    <source>
        <dbReference type="ARBA" id="ARBA00022475"/>
    </source>
</evidence>
<evidence type="ECO:0000256" key="4">
    <source>
        <dbReference type="ARBA" id="ARBA00022679"/>
    </source>
</evidence>
<feature type="domain" description="Glycosyltransferase RgtA/B/C/D-like" evidence="9">
    <location>
        <begin position="107"/>
        <end position="248"/>
    </location>
</feature>
<comment type="subcellular location">
    <subcellularLocation>
        <location evidence="1">Cell membrane</location>
        <topology evidence="1">Multi-pass membrane protein</topology>
    </subcellularLocation>
</comment>
<feature type="transmembrane region" description="Helical" evidence="8">
    <location>
        <begin position="314"/>
        <end position="336"/>
    </location>
</feature>
<evidence type="ECO:0000259" key="9">
    <source>
        <dbReference type="Pfam" id="PF13231"/>
    </source>
</evidence>
<dbReference type="PANTHER" id="PTHR33908:SF11">
    <property type="entry name" value="MEMBRANE PROTEIN"/>
    <property type="match status" value="1"/>
</dbReference>
<organism evidence="10 11">
    <name type="scientific">Sandaracinus amylolyticus</name>
    <dbReference type="NCBI Taxonomy" id="927083"/>
    <lineage>
        <taxon>Bacteria</taxon>
        <taxon>Pseudomonadati</taxon>
        <taxon>Myxococcota</taxon>
        <taxon>Polyangia</taxon>
        <taxon>Polyangiales</taxon>
        <taxon>Sandaracinaceae</taxon>
        <taxon>Sandaracinus</taxon>
    </lineage>
</organism>
<evidence type="ECO:0000313" key="10">
    <source>
        <dbReference type="EMBL" id="AKF05896.1"/>
    </source>
</evidence>
<sequence length="629" mass="70689">MWLVVLAIVEPMNAGVHGDGYYTWLWARSIVFDRDVDFEADYRLCDDPWGLAHTDQGDVINQWNPGPSLFWIPILLFDVATDHPALHHRDPRYANGCIGPLAERAVHGSLLAGFLTVVLAYLVARRAFGESAALFAAVAIGVMSPLSYYTTMLLSYGHAASACTGGLAVWVWDRERRTPSRWGWVWMGAATGLAMLTRPQNGVLAILPLCLWLERAYVTLRAGDRRALARLVGMGVVYVAATLLVFAPQMLQWWDSQGELFFLPQGRQYLRWGAPRIVQILFSTTNGLLVWNPILYLALIGLVMLAWQRRTRSLGLPLLLLVAAMTYVNASVFDWWGAIGFPGRRFDSVLVPFAIGIAAVAERVVRAQRQRPGVGLVALATVVIVALGAWSTGTQVAVATATRLDLAHRSDRMWHDVWGRVTRPLWEHVGNPLAWPGSIPFALRYGVSPRVWDFAGAQELFLHDWLTLRRRPEDATFDFVERHQELLVGFEEDVRTVRGRRVRGVRAQYARMIVPISWPEIGAMRFTVARPDDATGPVHVWLAIDDEDLGSFRIDPDERELRVPVRGEHQGIVEIRMRVVGGWVGFGTLEFLDVHPTPQEREAPHLREVAERRRAWRAARHAEPTAESP</sequence>
<feature type="transmembrane region" description="Helical" evidence="8">
    <location>
        <begin position="227"/>
        <end position="247"/>
    </location>
</feature>
<name>A0A0F6W2V3_9BACT</name>